<organism evidence="5 6">
    <name type="scientific">Apiosordaria backusii</name>
    <dbReference type="NCBI Taxonomy" id="314023"/>
    <lineage>
        <taxon>Eukaryota</taxon>
        <taxon>Fungi</taxon>
        <taxon>Dikarya</taxon>
        <taxon>Ascomycota</taxon>
        <taxon>Pezizomycotina</taxon>
        <taxon>Sordariomycetes</taxon>
        <taxon>Sordariomycetidae</taxon>
        <taxon>Sordariales</taxon>
        <taxon>Lasiosphaeriaceae</taxon>
        <taxon>Apiosordaria</taxon>
    </lineage>
</organism>
<dbReference type="AlphaFoldDB" id="A0AA40K3Z2"/>
<keyword evidence="1" id="KW-0479">Metal-binding</keyword>
<keyword evidence="3" id="KW-0472">Membrane</keyword>
<dbReference type="GO" id="GO:0008270">
    <property type="term" value="F:zinc ion binding"/>
    <property type="evidence" value="ECO:0007669"/>
    <property type="project" value="UniProtKB-KW"/>
</dbReference>
<feature type="transmembrane region" description="Helical" evidence="3">
    <location>
        <begin position="64"/>
        <end position="82"/>
    </location>
</feature>
<sequence length="377" mass="42354">MADCAQSTQADELASSPAPSAKSAMTMTAGSFVTLSCHTRYRLCHDLRSLIGRHGARIVKASRMLAAMGSFIVACVALWSAICAMEDSRKAVRLAEWTAKKDFLEFCQTTEYEDSGCEKIKMKSLGPPPTAWIKARTYRREIADRPVSFQGSIMVFVGFPFVAILWAMFRKRLTRIIWRRLRFKISGRPNQPGKLTTRRDRVPPPITFGSGMGTAFNFESPLAQGKLDFGTSTGLERLSRAEVARRKRQKPIPSPTKLTPIIFGLSHSQRRRYLHYCSICSLKFTGSEELDAHEKAHIPVFCWQCDLKGINRDGRTIVNTPGSVSCLANPVFCHYCGDSLARWAEQDSESEVVNNVRLRKTRASMLRRSAFLDVIME</sequence>
<dbReference type="EMBL" id="JAUKTV010000002">
    <property type="protein sequence ID" value="KAK0744990.1"/>
    <property type="molecule type" value="Genomic_DNA"/>
</dbReference>
<dbReference type="InterPro" id="IPR013087">
    <property type="entry name" value="Znf_C2H2_type"/>
</dbReference>
<evidence type="ECO:0000256" key="2">
    <source>
        <dbReference type="SAM" id="MobiDB-lite"/>
    </source>
</evidence>
<keyword evidence="3" id="KW-1133">Transmembrane helix</keyword>
<feature type="compositionally biased region" description="Polar residues" evidence="2">
    <location>
        <begin position="1"/>
        <end position="10"/>
    </location>
</feature>
<evidence type="ECO:0000256" key="3">
    <source>
        <dbReference type="SAM" id="Phobius"/>
    </source>
</evidence>
<feature type="region of interest" description="Disordered" evidence="2">
    <location>
        <begin position="1"/>
        <end position="22"/>
    </location>
</feature>
<keyword evidence="1" id="KW-0862">Zinc</keyword>
<reference evidence="5" key="1">
    <citation type="submission" date="2023-06" db="EMBL/GenBank/DDBJ databases">
        <title>Genome-scale phylogeny and comparative genomics of the fungal order Sordariales.</title>
        <authorList>
            <consortium name="Lawrence Berkeley National Laboratory"/>
            <person name="Hensen N."/>
            <person name="Bonometti L."/>
            <person name="Westerberg I."/>
            <person name="Brannstrom I.O."/>
            <person name="Guillou S."/>
            <person name="Cros-Aarteil S."/>
            <person name="Calhoun S."/>
            <person name="Haridas S."/>
            <person name="Kuo A."/>
            <person name="Mondo S."/>
            <person name="Pangilinan J."/>
            <person name="Riley R."/>
            <person name="Labutti K."/>
            <person name="Andreopoulos B."/>
            <person name="Lipzen A."/>
            <person name="Chen C."/>
            <person name="Yanf M."/>
            <person name="Daum C."/>
            <person name="Ng V."/>
            <person name="Clum A."/>
            <person name="Steindorff A."/>
            <person name="Ohm R."/>
            <person name="Martin F."/>
            <person name="Silar P."/>
            <person name="Natvig D."/>
            <person name="Lalanne C."/>
            <person name="Gautier V."/>
            <person name="Ament-Velasquez S.L."/>
            <person name="Kruys A."/>
            <person name="Hutchinson M.I."/>
            <person name="Powell A.J."/>
            <person name="Barry K."/>
            <person name="Miller A.N."/>
            <person name="Grigoriev I.V."/>
            <person name="Debuchy R."/>
            <person name="Gladieux P."/>
            <person name="Thoren M.H."/>
            <person name="Johannesson H."/>
        </authorList>
    </citation>
    <scope>NUCLEOTIDE SEQUENCE</scope>
    <source>
        <strain evidence="5">CBS 540.89</strain>
    </source>
</reference>
<keyword evidence="1" id="KW-0863">Zinc-finger</keyword>
<comment type="caution">
    <text evidence="5">The sequence shown here is derived from an EMBL/GenBank/DDBJ whole genome shotgun (WGS) entry which is preliminary data.</text>
</comment>
<evidence type="ECO:0000256" key="1">
    <source>
        <dbReference type="PROSITE-ProRule" id="PRU00042"/>
    </source>
</evidence>
<name>A0AA40K3Z2_9PEZI</name>
<keyword evidence="6" id="KW-1185">Reference proteome</keyword>
<gene>
    <name evidence="5" type="ORF">B0T21DRAFT_345106</name>
</gene>
<evidence type="ECO:0000313" key="5">
    <source>
        <dbReference type="EMBL" id="KAK0744990.1"/>
    </source>
</evidence>
<proteinExistence type="predicted"/>
<evidence type="ECO:0000259" key="4">
    <source>
        <dbReference type="PROSITE" id="PS50157"/>
    </source>
</evidence>
<evidence type="ECO:0000313" key="6">
    <source>
        <dbReference type="Proteomes" id="UP001172159"/>
    </source>
</evidence>
<protein>
    <recommendedName>
        <fullName evidence="4">C2H2-type domain-containing protein</fullName>
    </recommendedName>
</protein>
<dbReference type="PROSITE" id="PS50157">
    <property type="entry name" value="ZINC_FINGER_C2H2_2"/>
    <property type="match status" value="1"/>
</dbReference>
<dbReference type="Proteomes" id="UP001172159">
    <property type="component" value="Unassembled WGS sequence"/>
</dbReference>
<keyword evidence="3" id="KW-0812">Transmembrane</keyword>
<dbReference type="PROSITE" id="PS00028">
    <property type="entry name" value="ZINC_FINGER_C2H2_1"/>
    <property type="match status" value="1"/>
</dbReference>
<feature type="transmembrane region" description="Helical" evidence="3">
    <location>
        <begin position="147"/>
        <end position="169"/>
    </location>
</feature>
<feature type="domain" description="C2H2-type" evidence="4">
    <location>
        <begin position="275"/>
        <end position="297"/>
    </location>
</feature>
<accession>A0AA40K3Z2</accession>